<dbReference type="EMBL" id="FNRL01000003">
    <property type="protein sequence ID" value="SEA14821.1"/>
    <property type="molecule type" value="Genomic_DNA"/>
</dbReference>
<dbReference type="Pfam" id="PF13568">
    <property type="entry name" value="OMP_b-brl_2"/>
    <property type="match status" value="1"/>
</dbReference>
<keyword evidence="4" id="KW-1185">Reference proteome</keyword>
<dbReference type="InterPro" id="IPR025665">
    <property type="entry name" value="Beta-barrel_OMP_2"/>
</dbReference>
<evidence type="ECO:0000256" key="1">
    <source>
        <dbReference type="SAM" id="SignalP"/>
    </source>
</evidence>
<organism evidence="3 4">
    <name type="scientific">Chitinophaga terrae</name>
    <name type="common">ex Kim and Jung 2007</name>
    <dbReference type="NCBI Taxonomy" id="408074"/>
    <lineage>
        <taxon>Bacteria</taxon>
        <taxon>Pseudomonadati</taxon>
        <taxon>Bacteroidota</taxon>
        <taxon>Chitinophagia</taxon>
        <taxon>Chitinophagales</taxon>
        <taxon>Chitinophagaceae</taxon>
        <taxon>Chitinophaga</taxon>
    </lineage>
</organism>
<sequence length="196" mass="22314">MKKLLSVLLLFNLTAAYAQNTTHFGIKADANLFKLDGEGIQSKYTIGGQIGVFAYRDFSARWGFQPELLITQANPKKSDDFSAKYIHGSNVTANTNIKLNYITIPLLLRYNINDIITVNAGPQYSFLFFEDENLLNYNRRAFKRNDLGAAAGLTLTFQRLHVFGRYVWGFTNINDIDDRYKWKTQQAQIGLGLNIK</sequence>
<feature type="signal peptide" evidence="1">
    <location>
        <begin position="1"/>
        <end position="18"/>
    </location>
</feature>
<evidence type="ECO:0000313" key="3">
    <source>
        <dbReference type="EMBL" id="SEA14821.1"/>
    </source>
</evidence>
<reference evidence="4" key="1">
    <citation type="submission" date="2016-10" db="EMBL/GenBank/DDBJ databases">
        <authorList>
            <person name="Varghese N."/>
            <person name="Submissions S."/>
        </authorList>
    </citation>
    <scope>NUCLEOTIDE SEQUENCE [LARGE SCALE GENOMIC DNA]</scope>
    <source>
        <strain evidence="4">DSM 23920</strain>
    </source>
</reference>
<evidence type="ECO:0000259" key="2">
    <source>
        <dbReference type="Pfam" id="PF13568"/>
    </source>
</evidence>
<protein>
    <submittedName>
        <fullName evidence="3">Outer membrane protein beta-barrel domain-containing protein</fullName>
    </submittedName>
</protein>
<dbReference type="AlphaFoldDB" id="A0A1H3YUE5"/>
<evidence type="ECO:0000313" key="4">
    <source>
        <dbReference type="Proteomes" id="UP000199656"/>
    </source>
</evidence>
<dbReference type="OrthoDB" id="947434at2"/>
<gene>
    <name evidence="3" type="ORF">SAMN05660909_00954</name>
</gene>
<dbReference type="STRING" id="408074.SAMN05660909_00954"/>
<dbReference type="Proteomes" id="UP000199656">
    <property type="component" value="Unassembled WGS sequence"/>
</dbReference>
<feature type="chain" id="PRO_5011748159" evidence="1">
    <location>
        <begin position="19"/>
        <end position="196"/>
    </location>
</feature>
<feature type="domain" description="Outer membrane protein beta-barrel" evidence="2">
    <location>
        <begin position="18"/>
        <end position="173"/>
    </location>
</feature>
<name>A0A1H3YUE5_9BACT</name>
<proteinExistence type="predicted"/>
<keyword evidence="1" id="KW-0732">Signal</keyword>
<dbReference type="RefSeq" id="WP_089759206.1">
    <property type="nucleotide sequence ID" value="NZ_BKAT01000002.1"/>
</dbReference>
<accession>A0A1H3YUE5</accession>